<dbReference type="GO" id="GO:0008270">
    <property type="term" value="F:zinc ion binding"/>
    <property type="evidence" value="ECO:0007669"/>
    <property type="project" value="UniProtKB-KW"/>
</dbReference>
<dbReference type="Gene3D" id="1.10.340.70">
    <property type="match status" value="1"/>
</dbReference>
<dbReference type="InterPro" id="IPR000477">
    <property type="entry name" value="RT_dom"/>
</dbReference>
<dbReference type="GeneID" id="108863708"/>
<dbReference type="EC" id="2.7.7.49" evidence="1"/>
<dbReference type="FunFam" id="3.30.70.270:FF:000026">
    <property type="entry name" value="Transposon Ty3-G Gag-Pol polyprotein"/>
    <property type="match status" value="1"/>
</dbReference>
<dbReference type="CDD" id="cd01647">
    <property type="entry name" value="RT_LTR"/>
    <property type="match status" value="1"/>
</dbReference>
<dbReference type="InterPro" id="IPR043128">
    <property type="entry name" value="Rev_trsase/Diguanyl_cyclase"/>
</dbReference>
<dbReference type="PROSITE" id="PS50994">
    <property type="entry name" value="INTEGRASE"/>
    <property type="match status" value="1"/>
</dbReference>
<keyword evidence="2" id="KW-0645">Protease</keyword>
<organism evidence="10 11">
    <name type="scientific">Galendromus occidentalis</name>
    <name type="common">western predatory mite</name>
    <dbReference type="NCBI Taxonomy" id="34638"/>
    <lineage>
        <taxon>Eukaryota</taxon>
        <taxon>Metazoa</taxon>
        <taxon>Ecdysozoa</taxon>
        <taxon>Arthropoda</taxon>
        <taxon>Chelicerata</taxon>
        <taxon>Arachnida</taxon>
        <taxon>Acari</taxon>
        <taxon>Parasitiformes</taxon>
        <taxon>Mesostigmata</taxon>
        <taxon>Gamasina</taxon>
        <taxon>Phytoseioidea</taxon>
        <taxon>Phytoseiidae</taxon>
        <taxon>Typhlodrominae</taxon>
        <taxon>Galendromus</taxon>
    </lineage>
</organism>
<evidence type="ECO:0000259" key="9">
    <source>
        <dbReference type="PROSITE" id="PS50994"/>
    </source>
</evidence>
<feature type="domain" description="Reverse transcriptase" evidence="8">
    <location>
        <begin position="642"/>
        <end position="825"/>
    </location>
</feature>
<evidence type="ECO:0000256" key="5">
    <source>
        <dbReference type="PROSITE-ProRule" id="PRU00047"/>
    </source>
</evidence>
<keyword evidence="5" id="KW-0862">Zinc</keyword>
<dbReference type="InterPro" id="IPR041577">
    <property type="entry name" value="RT_RNaseH_2"/>
</dbReference>
<dbReference type="FunFam" id="1.10.340.70:FF:000004">
    <property type="entry name" value="Retrovirus-related Pol polyprotein from transposon 297-like Protein"/>
    <property type="match status" value="1"/>
</dbReference>
<evidence type="ECO:0000256" key="4">
    <source>
        <dbReference type="ARBA" id="ARBA00023125"/>
    </source>
</evidence>
<dbReference type="GO" id="GO:0015074">
    <property type="term" value="P:DNA integration"/>
    <property type="evidence" value="ECO:0007669"/>
    <property type="project" value="InterPro"/>
</dbReference>
<evidence type="ECO:0000259" key="7">
    <source>
        <dbReference type="PROSITE" id="PS50158"/>
    </source>
</evidence>
<dbReference type="SUPFAM" id="SSF56672">
    <property type="entry name" value="DNA/RNA polymerases"/>
    <property type="match status" value="1"/>
</dbReference>
<feature type="domain" description="Integrase catalytic" evidence="9">
    <location>
        <begin position="1191"/>
        <end position="1360"/>
    </location>
</feature>
<dbReference type="InterPro" id="IPR001584">
    <property type="entry name" value="Integrase_cat-core"/>
</dbReference>
<evidence type="ECO:0000256" key="6">
    <source>
        <dbReference type="SAM" id="MobiDB-lite"/>
    </source>
</evidence>
<feature type="compositionally biased region" description="Polar residues" evidence="6">
    <location>
        <begin position="1439"/>
        <end position="1461"/>
    </location>
</feature>
<dbReference type="KEGG" id="goe:108863708"/>
<feature type="region of interest" description="Disordered" evidence="6">
    <location>
        <begin position="1342"/>
        <end position="1373"/>
    </location>
</feature>
<dbReference type="Gene3D" id="3.10.10.10">
    <property type="entry name" value="HIV Type 1 Reverse Transcriptase, subunit A, domain 1"/>
    <property type="match status" value="1"/>
</dbReference>
<dbReference type="Pfam" id="PF00665">
    <property type="entry name" value="rve"/>
    <property type="match status" value="1"/>
</dbReference>
<dbReference type="PROSITE" id="PS50878">
    <property type="entry name" value="RT_POL"/>
    <property type="match status" value="1"/>
</dbReference>
<keyword evidence="3" id="KW-0378">Hydrolase</keyword>
<reference evidence="11" key="1">
    <citation type="submission" date="2025-08" db="UniProtKB">
        <authorList>
            <consortium name="RefSeq"/>
        </authorList>
    </citation>
    <scope>IDENTIFICATION</scope>
</reference>
<name>A0AAJ7L4J5_9ACAR</name>
<dbReference type="PANTHER" id="PTHR37984:SF8">
    <property type="entry name" value="CCHC-TYPE DOMAIN-CONTAINING PROTEIN"/>
    <property type="match status" value="1"/>
</dbReference>
<dbReference type="Proteomes" id="UP000694867">
    <property type="component" value="Unplaced"/>
</dbReference>
<keyword evidence="3" id="KW-0064">Aspartyl protease</keyword>
<evidence type="ECO:0000313" key="10">
    <source>
        <dbReference type="Proteomes" id="UP000694867"/>
    </source>
</evidence>
<evidence type="ECO:0000256" key="1">
    <source>
        <dbReference type="ARBA" id="ARBA00012493"/>
    </source>
</evidence>
<dbReference type="InterPro" id="IPR050951">
    <property type="entry name" value="Retrovirus_Pol_polyprotein"/>
</dbReference>
<gene>
    <name evidence="11" type="primary">LOC108863708</name>
</gene>
<feature type="domain" description="CCHC-type" evidence="7">
    <location>
        <begin position="126"/>
        <end position="140"/>
    </location>
</feature>
<accession>A0AAJ7L4J5</accession>
<evidence type="ECO:0000256" key="2">
    <source>
        <dbReference type="ARBA" id="ARBA00022670"/>
    </source>
</evidence>
<keyword evidence="4" id="KW-0238">DNA-binding</keyword>
<dbReference type="Pfam" id="PF17921">
    <property type="entry name" value="Integrase_H2C2"/>
    <property type="match status" value="1"/>
</dbReference>
<dbReference type="Gene3D" id="3.30.70.270">
    <property type="match status" value="2"/>
</dbReference>
<feature type="compositionally biased region" description="Polar residues" evidence="6">
    <location>
        <begin position="1471"/>
        <end position="1486"/>
    </location>
</feature>
<feature type="region of interest" description="Disordered" evidence="6">
    <location>
        <begin position="422"/>
        <end position="446"/>
    </location>
</feature>
<dbReference type="GO" id="GO:0003677">
    <property type="term" value="F:DNA binding"/>
    <property type="evidence" value="ECO:0007669"/>
    <property type="project" value="UniProtKB-KW"/>
</dbReference>
<dbReference type="InterPro" id="IPR012337">
    <property type="entry name" value="RNaseH-like_sf"/>
</dbReference>
<dbReference type="InterPro" id="IPR001878">
    <property type="entry name" value="Znf_CCHC"/>
</dbReference>
<dbReference type="PROSITE" id="PS50158">
    <property type="entry name" value="ZF_CCHC"/>
    <property type="match status" value="1"/>
</dbReference>
<keyword evidence="5" id="KW-0479">Metal-binding</keyword>
<feature type="compositionally biased region" description="Polar residues" evidence="6">
    <location>
        <begin position="103"/>
        <end position="113"/>
    </location>
</feature>
<dbReference type="InterPro" id="IPR036397">
    <property type="entry name" value="RNaseH_sf"/>
</dbReference>
<dbReference type="PANTHER" id="PTHR37984">
    <property type="entry name" value="PROTEIN CBG26694"/>
    <property type="match status" value="1"/>
</dbReference>
<feature type="region of interest" description="Disordered" evidence="6">
    <location>
        <begin position="1416"/>
        <end position="1486"/>
    </location>
</feature>
<feature type="region of interest" description="Disordered" evidence="6">
    <location>
        <begin position="94"/>
        <end position="113"/>
    </location>
</feature>
<dbReference type="Pfam" id="PF00078">
    <property type="entry name" value="RVT_1"/>
    <property type="match status" value="1"/>
</dbReference>
<dbReference type="InterPro" id="IPR036875">
    <property type="entry name" value="Znf_CCHC_sf"/>
</dbReference>
<dbReference type="Gene3D" id="3.30.420.10">
    <property type="entry name" value="Ribonuclease H-like superfamily/Ribonuclease H"/>
    <property type="match status" value="1"/>
</dbReference>
<dbReference type="CDD" id="cd09274">
    <property type="entry name" value="RNase_HI_RT_Ty3"/>
    <property type="match status" value="1"/>
</dbReference>
<evidence type="ECO:0000259" key="8">
    <source>
        <dbReference type="PROSITE" id="PS50878"/>
    </source>
</evidence>
<keyword evidence="10" id="KW-1185">Reference proteome</keyword>
<evidence type="ECO:0000313" key="11">
    <source>
        <dbReference type="RefSeq" id="XP_018493735.1"/>
    </source>
</evidence>
<feature type="compositionally biased region" description="Basic and acidic residues" evidence="6">
    <location>
        <begin position="1363"/>
        <end position="1373"/>
    </location>
</feature>
<dbReference type="GO" id="GO:0006508">
    <property type="term" value="P:proteolysis"/>
    <property type="evidence" value="ECO:0007669"/>
    <property type="project" value="UniProtKB-KW"/>
</dbReference>
<dbReference type="GO" id="GO:0042575">
    <property type="term" value="C:DNA polymerase complex"/>
    <property type="evidence" value="ECO:0007669"/>
    <property type="project" value="UniProtKB-ARBA"/>
</dbReference>
<dbReference type="FunFam" id="3.30.420.10:FF:000063">
    <property type="entry name" value="Retrovirus-related Pol polyprotein from transposon 297-like Protein"/>
    <property type="match status" value="1"/>
</dbReference>
<dbReference type="SUPFAM" id="SSF57756">
    <property type="entry name" value="Retrovirus zinc finger-like domains"/>
    <property type="match status" value="1"/>
</dbReference>
<dbReference type="Pfam" id="PF17919">
    <property type="entry name" value="RT_RNaseH_2"/>
    <property type="match status" value="1"/>
</dbReference>
<dbReference type="GO" id="GO:0004190">
    <property type="term" value="F:aspartic-type endopeptidase activity"/>
    <property type="evidence" value="ECO:0007669"/>
    <property type="project" value="UniProtKB-KW"/>
</dbReference>
<dbReference type="Gene3D" id="4.10.60.10">
    <property type="entry name" value="Zinc finger, CCHC-type"/>
    <property type="match status" value="1"/>
</dbReference>
<dbReference type="RefSeq" id="XP_018493735.1">
    <property type="nucleotide sequence ID" value="XM_018638219.1"/>
</dbReference>
<dbReference type="InterPro" id="IPR043502">
    <property type="entry name" value="DNA/RNA_pol_sf"/>
</dbReference>
<sequence length="1486" mass="170141">MRSLNIKRDGRNLKELTSAINEAAEEAEWGDITLDEMKQYILMLSLQSHDDSDTRTRAARLLEQDRNLSFSQIMDDLDHFESIKRDLCASNRRNINGVEGRTSKTTGRPQQRTSTSKIIIGPSYICYRCNKPNHHSNDCKYKTYECEKCFKIGHLGNACKSRTNNQQPSLLGATARRLETRAKITIKASCLTNISSVITLHGAVAISNQIVLKLREIIRKKGEDNTDRWKAFQGAFLDYAIVDKLFEERPFIQMAKFRAVLGEDNRQLVENLDIGPIADFLQRLNRQLKKCEFGPEAKTILRDLFVLGSRHTKAQEACFREEYTKLDVQRASQIIEMYEDNEKSVKHIAQQRSETEETANVVRNRVRSNVRNVTNCTYCGSSHPSGKCPAYGKICKTCQKRGHFTKVCRSDRNRQNHRAKINMIKDDESDGEETRNEYNSGSEEDIYATRSNQRARKMYITLAVPSRKTRGSFKLKALLDTGATVNVVGMQTLEKLRAWNAKVSELDPTKRTTLNMYDNSSTRTAGTVDINIRQHNGSQELRFQVIPDNADTLISAQTCLDLELIQLSPAVECVNQITENYQEKLLKLKEQHEKIFVGLGRLPNKVKIQVKPGATPVQQPPRRTPVALIEPLIKRIKEMELAGIIERVEHPTKWVNNIVPVHRDGKKLRICLDPHYLNKAIERPRYPMPTLQDALHRLRNAKIFTVIDASDGFYQMELDEESADLTTFWSPLGRYRYRRVPQGIASAPEEYQMRQIQAYDGLKGVIVVADDTLVFGTGDDVEEARKDHYENLKALFERAEEIGLKFNREKLKLGQIEVRFLGHIISREGLKVDPEKTNAIIKMKPPTNVKETQTFLGCVNYLMQFIPNLSKTTEPLRRLTQTDKYDFAWQSEQQEAFEKIKKQLTETPTLAYYDPERPIVIQTDACEHGTGGVMLQEGRPIAYTSRTLSKTEQSYATIEKECLAILLACQKFDQYIYGVSEVVVQTDHKPLETIFQKPLDTCPKRLQRMRLALQRYALKVEYIKGTNNPIADLLSRKPTASELAEESILRLQLQKIDHRDSGRISDILHERLQTATRNDETSEKLKEAIRNGWKVRSPQLQRYWTIRDELIEDDGIIYKGSAVIVPKALRAELAKRTHKSHLGYDAMCRRASGTIYWPGIRNDLKNIVESCESCQIYRPKQRREPLRNKPIPQHPWQTIHQDLFVWEGRHYLVTIDGFSDFFELDCLGRETTTSNIIRKTENLLARYGRPSELHTDSDPRYLSSEFQQFLESWHIKHIRSSPHNHQSNGKSESAVKVAKRIVKKTTHLGENLQQALLEWRATPQKDGTSPYQKLFNREMGTLTPAGREQQKPTSREATQNQIAERRAKQKKYYDRGTRALSQLAPGQKVRVQPSDYSHEWELATCISQLNPRTYIIETPDGANTGNGGAGKNPRDETSGVDTDSEQQNTPIPKNRTDNGNAGKTPREETSGVDTDSEQQNTPSPKK</sequence>
<dbReference type="GO" id="GO:0003964">
    <property type="term" value="F:RNA-directed DNA polymerase activity"/>
    <property type="evidence" value="ECO:0007669"/>
    <property type="project" value="UniProtKB-EC"/>
</dbReference>
<dbReference type="SUPFAM" id="SSF53098">
    <property type="entry name" value="Ribonuclease H-like"/>
    <property type="match status" value="1"/>
</dbReference>
<proteinExistence type="predicted"/>
<dbReference type="SMART" id="SM00343">
    <property type="entry name" value="ZnF_C2HC"/>
    <property type="match status" value="3"/>
</dbReference>
<protein>
    <recommendedName>
        <fullName evidence="1">RNA-directed DNA polymerase</fullName>
        <ecNumber evidence="1">2.7.7.49</ecNumber>
    </recommendedName>
</protein>
<dbReference type="InterPro" id="IPR041588">
    <property type="entry name" value="Integrase_H2C2"/>
</dbReference>
<keyword evidence="5" id="KW-0863">Zinc-finger</keyword>
<evidence type="ECO:0000256" key="3">
    <source>
        <dbReference type="ARBA" id="ARBA00022750"/>
    </source>
</evidence>